<name>A0A921U7A8_SORBI</name>
<dbReference type="Proteomes" id="UP000807115">
    <property type="component" value="Chromosome 8"/>
</dbReference>
<sequence>MDTCGARRLLLFPLLTPKLPPAHRELRRWRRGRAWPGNALCAAEAGGGWEASSRTTFLSSCRFSRETCEIICRMNLERTNCWRSFWIWEDGQRHVSLVTLVANIYGTVRSHRKSWRMLKGCRRIWR</sequence>
<protein>
    <submittedName>
        <fullName evidence="1">Uncharacterized protein</fullName>
    </submittedName>
</protein>
<reference evidence="1" key="1">
    <citation type="journal article" date="2019" name="BMC Genomics">
        <title>A new reference genome for Sorghum bicolor reveals high levels of sequence similarity between sweet and grain genotypes: implications for the genetics of sugar metabolism.</title>
        <authorList>
            <person name="Cooper E.A."/>
            <person name="Brenton Z.W."/>
            <person name="Flinn B.S."/>
            <person name="Jenkins J."/>
            <person name="Shu S."/>
            <person name="Flowers D."/>
            <person name="Luo F."/>
            <person name="Wang Y."/>
            <person name="Xia P."/>
            <person name="Barry K."/>
            <person name="Daum C."/>
            <person name="Lipzen A."/>
            <person name="Yoshinaga Y."/>
            <person name="Schmutz J."/>
            <person name="Saski C."/>
            <person name="Vermerris W."/>
            <person name="Kresovich S."/>
        </authorList>
    </citation>
    <scope>NUCLEOTIDE SEQUENCE</scope>
</reference>
<organism evidence="1 2">
    <name type="scientific">Sorghum bicolor</name>
    <name type="common">Sorghum</name>
    <name type="synonym">Sorghum vulgare</name>
    <dbReference type="NCBI Taxonomy" id="4558"/>
    <lineage>
        <taxon>Eukaryota</taxon>
        <taxon>Viridiplantae</taxon>
        <taxon>Streptophyta</taxon>
        <taxon>Embryophyta</taxon>
        <taxon>Tracheophyta</taxon>
        <taxon>Spermatophyta</taxon>
        <taxon>Magnoliopsida</taxon>
        <taxon>Liliopsida</taxon>
        <taxon>Poales</taxon>
        <taxon>Poaceae</taxon>
        <taxon>PACMAD clade</taxon>
        <taxon>Panicoideae</taxon>
        <taxon>Andropogonodae</taxon>
        <taxon>Andropogoneae</taxon>
        <taxon>Sorghinae</taxon>
        <taxon>Sorghum</taxon>
    </lineage>
</organism>
<dbReference type="EMBL" id="CM027687">
    <property type="protein sequence ID" value="KAG0520481.1"/>
    <property type="molecule type" value="Genomic_DNA"/>
</dbReference>
<comment type="caution">
    <text evidence="1">The sequence shown here is derived from an EMBL/GenBank/DDBJ whole genome shotgun (WGS) entry which is preliminary data.</text>
</comment>
<evidence type="ECO:0000313" key="1">
    <source>
        <dbReference type="EMBL" id="KAG0520481.1"/>
    </source>
</evidence>
<gene>
    <name evidence="1" type="ORF">BDA96_08G077900</name>
</gene>
<dbReference type="AlphaFoldDB" id="A0A921U7A8"/>
<accession>A0A921U7A8</accession>
<proteinExistence type="predicted"/>
<reference evidence="1" key="2">
    <citation type="submission" date="2020-10" db="EMBL/GenBank/DDBJ databases">
        <authorList>
            <person name="Cooper E.A."/>
            <person name="Brenton Z.W."/>
            <person name="Flinn B.S."/>
            <person name="Jenkins J."/>
            <person name="Shu S."/>
            <person name="Flowers D."/>
            <person name="Luo F."/>
            <person name="Wang Y."/>
            <person name="Xia P."/>
            <person name="Barry K."/>
            <person name="Daum C."/>
            <person name="Lipzen A."/>
            <person name="Yoshinaga Y."/>
            <person name="Schmutz J."/>
            <person name="Saski C."/>
            <person name="Vermerris W."/>
            <person name="Kresovich S."/>
        </authorList>
    </citation>
    <scope>NUCLEOTIDE SEQUENCE</scope>
</reference>
<evidence type="ECO:0000313" key="2">
    <source>
        <dbReference type="Proteomes" id="UP000807115"/>
    </source>
</evidence>